<dbReference type="PANTHER" id="PTHR23163:SF0">
    <property type="entry name" value="E3 UBIQUITIN-PROTEIN LIGASE BRE1"/>
    <property type="match status" value="1"/>
</dbReference>
<dbReference type="Gene3D" id="3.30.40.10">
    <property type="entry name" value="Zinc/RING finger domain, C3HC4 (zinc finger)"/>
    <property type="match status" value="1"/>
</dbReference>
<name>A0A8J5Y154_DIALT</name>
<dbReference type="SUPFAM" id="SSF57850">
    <property type="entry name" value="RING/U-box"/>
    <property type="match status" value="1"/>
</dbReference>
<evidence type="ECO:0000256" key="15">
    <source>
        <dbReference type="SAM" id="Coils"/>
    </source>
</evidence>
<evidence type="ECO:0000256" key="10">
    <source>
        <dbReference type="ARBA" id="ARBA00022853"/>
    </source>
</evidence>
<dbReference type="UniPathway" id="UPA00143"/>
<comment type="pathway">
    <text evidence="3 14">Protein modification; protein ubiquitination.</text>
</comment>
<evidence type="ECO:0000256" key="4">
    <source>
        <dbReference type="ARBA" id="ARBA00005555"/>
    </source>
</evidence>
<keyword evidence="12 14" id="KW-0539">Nucleus</keyword>
<evidence type="ECO:0000256" key="3">
    <source>
        <dbReference type="ARBA" id="ARBA00004906"/>
    </source>
</evidence>
<feature type="coiled-coil region" evidence="15">
    <location>
        <begin position="337"/>
        <end position="364"/>
    </location>
</feature>
<evidence type="ECO:0000256" key="2">
    <source>
        <dbReference type="ARBA" id="ARBA00004123"/>
    </source>
</evidence>
<dbReference type="EC" id="2.3.2.27" evidence="14"/>
<dbReference type="PROSITE" id="PS00518">
    <property type="entry name" value="ZF_RING_1"/>
    <property type="match status" value="1"/>
</dbReference>
<keyword evidence="10 14" id="KW-0156">Chromatin regulator</keyword>
<dbReference type="GO" id="GO:0008270">
    <property type="term" value="F:zinc ion binding"/>
    <property type="evidence" value="ECO:0007669"/>
    <property type="project" value="UniProtKB-KW"/>
</dbReference>
<keyword evidence="11 14" id="KW-0175">Coiled coil</keyword>
<dbReference type="GO" id="GO:0005634">
    <property type="term" value="C:nucleus"/>
    <property type="evidence" value="ECO:0007669"/>
    <property type="project" value="UniProtKB-SubCell"/>
</dbReference>
<proteinExistence type="inferred from homology"/>
<dbReference type="GO" id="GO:0061630">
    <property type="term" value="F:ubiquitin protein ligase activity"/>
    <property type="evidence" value="ECO:0007669"/>
    <property type="project" value="UniProtKB-EC"/>
</dbReference>
<keyword evidence="5 14" id="KW-0808">Transferase</keyword>
<dbReference type="SMART" id="SM00184">
    <property type="entry name" value="RING"/>
    <property type="match status" value="1"/>
</dbReference>
<feature type="compositionally biased region" description="Gly residues" evidence="16">
    <location>
        <begin position="230"/>
        <end position="240"/>
    </location>
</feature>
<evidence type="ECO:0000256" key="16">
    <source>
        <dbReference type="SAM" id="MobiDB-lite"/>
    </source>
</evidence>
<dbReference type="Pfam" id="PF13923">
    <property type="entry name" value="zf-C3HC4_2"/>
    <property type="match status" value="1"/>
</dbReference>
<keyword evidence="6 14" id="KW-0479">Metal-binding</keyword>
<keyword evidence="19" id="KW-1185">Reference proteome</keyword>
<keyword evidence="9 14" id="KW-0862">Zinc</keyword>
<dbReference type="InterPro" id="IPR013956">
    <property type="entry name" value="E3_ubiquit_lig_Bre1"/>
</dbReference>
<protein>
    <recommendedName>
        <fullName evidence="14">E3 ubiquitin protein ligase</fullName>
        <ecNumber evidence="14">2.3.2.27</ecNumber>
    </recommendedName>
</protein>
<evidence type="ECO:0000256" key="7">
    <source>
        <dbReference type="ARBA" id="ARBA00022771"/>
    </source>
</evidence>
<evidence type="ECO:0000256" key="11">
    <source>
        <dbReference type="ARBA" id="ARBA00023054"/>
    </source>
</evidence>
<evidence type="ECO:0000256" key="8">
    <source>
        <dbReference type="ARBA" id="ARBA00022786"/>
    </source>
</evidence>
<evidence type="ECO:0000256" key="9">
    <source>
        <dbReference type="ARBA" id="ARBA00022833"/>
    </source>
</evidence>
<dbReference type="Proteomes" id="UP000751190">
    <property type="component" value="Unassembled WGS sequence"/>
</dbReference>
<dbReference type="EMBL" id="JAGTXO010000002">
    <property type="protein sequence ID" value="KAG8469420.1"/>
    <property type="molecule type" value="Genomic_DNA"/>
</dbReference>
<feature type="compositionally biased region" description="Low complexity" evidence="16">
    <location>
        <begin position="220"/>
        <end position="229"/>
    </location>
</feature>
<dbReference type="InterPro" id="IPR017907">
    <property type="entry name" value="Znf_RING_CS"/>
</dbReference>
<evidence type="ECO:0000256" key="12">
    <source>
        <dbReference type="ARBA" id="ARBA00023242"/>
    </source>
</evidence>
<reference evidence="18" key="1">
    <citation type="submission" date="2021-05" db="EMBL/GenBank/DDBJ databases">
        <title>The genome of the haptophyte Pavlova lutheri (Diacronema luteri, Pavlovales) - a model for lipid biosynthesis in eukaryotic algae.</title>
        <authorList>
            <person name="Hulatt C.J."/>
            <person name="Posewitz M.C."/>
        </authorList>
    </citation>
    <scope>NUCLEOTIDE SEQUENCE</scope>
    <source>
        <strain evidence="18">NIVA-4/92</strain>
    </source>
</reference>
<evidence type="ECO:0000256" key="1">
    <source>
        <dbReference type="ARBA" id="ARBA00000900"/>
    </source>
</evidence>
<dbReference type="GO" id="GO:0033503">
    <property type="term" value="C:HULC complex"/>
    <property type="evidence" value="ECO:0007669"/>
    <property type="project" value="TreeGrafter"/>
</dbReference>
<dbReference type="PROSITE" id="PS50089">
    <property type="entry name" value="ZF_RING_2"/>
    <property type="match status" value="1"/>
</dbReference>
<dbReference type="CDD" id="cd16499">
    <property type="entry name" value="RING-HC_Bre1-like"/>
    <property type="match status" value="1"/>
</dbReference>
<feature type="region of interest" description="Disordered" evidence="16">
    <location>
        <begin position="220"/>
        <end position="246"/>
    </location>
</feature>
<organism evidence="18 19">
    <name type="scientific">Diacronema lutheri</name>
    <name type="common">Unicellular marine alga</name>
    <name type="synonym">Monochrysis lutheri</name>
    <dbReference type="NCBI Taxonomy" id="2081491"/>
    <lineage>
        <taxon>Eukaryota</taxon>
        <taxon>Haptista</taxon>
        <taxon>Haptophyta</taxon>
        <taxon>Pavlovophyceae</taxon>
        <taxon>Pavlovales</taxon>
        <taxon>Pavlovaceae</taxon>
        <taxon>Diacronema</taxon>
    </lineage>
</organism>
<comment type="catalytic activity">
    <reaction evidence="1 14">
        <text>S-ubiquitinyl-[E2 ubiquitin-conjugating enzyme]-L-cysteine + [acceptor protein]-L-lysine = [E2 ubiquitin-conjugating enzyme]-L-cysteine + N(6)-ubiquitinyl-[acceptor protein]-L-lysine.</text>
        <dbReference type="EC" id="2.3.2.27"/>
    </reaction>
</comment>
<dbReference type="GO" id="GO:0016567">
    <property type="term" value="P:protein ubiquitination"/>
    <property type="evidence" value="ECO:0007669"/>
    <property type="project" value="UniProtKB-UniRule"/>
</dbReference>
<comment type="similarity">
    <text evidence="4 14">Belongs to the BRE1 family.</text>
</comment>
<keyword evidence="8 14" id="KW-0833">Ubl conjugation pathway</keyword>
<dbReference type="GO" id="GO:0006325">
    <property type="term" value="P:chromatin organization"/>
    <property type="evidence" value="ECO:0007669"/>
    <property type="project" value="UniProtKB-KW"/>
</dbReference>
<evidence type="ECO:0000259" key="17">
    <source>
        <dbReference type="PROSITE" id="PS50089"/>
    </source>
</evidence>
<feature type="region of interest" description="Disordered" evidence="16">
    <location>
        <begin position="1"/>
        <end position="28"/>
    </location>
</feature>
<feature type="coiled-coil region" evidence="15">
    <location>
        <begin position="523"/>
        <end position="585"/>
    </location>
</feature>
<evidence type="ECO:0000256" key="6">
    <source>
        <dbReference type="ARBA" id="ARBA00022723"/>
    </source>
</evidence>
<feature type="compositionally biased region" description="Gly residues" evidence="16">
    <location>
        <begin position="9"/>
        <end position="19"/>
    </location>
</feature>
<comment type="caution">
    <text evidence="18">The sequence shown here is derived from an EMBL/GenBank/DDBJ whole genome shotgun (WGS) entry which is preliminary data.</text>
</comment>
<dbReference type="InterPro" id="IPR001841">
    <property type="entry name" value="Znf_RING"/>
</dbReference>
<evidence type="ECO:0000256" key="13">
    <source>
        <dbReference type="PROSITE-ProRule" id="PRU00175"/>
    </source>
</evidence>
<evidence type="ECO:0000256" key="14">
    <source>
        <dbReference type="RuleBase" id="RU365038"/>
    </source>
</evidence>
<sequence length="918" mass="95323">MSTSPSVAGGVGGTGGVGGVPAADPAPRMGDKRKLYVMEQQQQLVDFQPPKKQLLKSEAEAATAAAGAPPPSALAAPIAAPVALAPVATSGSSTHSQALDSTVLRRQNQMLTLKLAQMKSDKEHAAEALRLAERTAANATQVLAMVDGHWRQCHAALVLVWTGVTAESGALRELQAAHDAAGAVGAVRSLVEAAGVPWLKPAVAHANGDAAGALVKAEQWPGEPQQPTGGQPGCADGGTDGGDDAGQAELRRLDAALVARATEHQTLIASLARVLAAIAAREQPAPPAAESERALTAAIHAQLAQPATLAAARAQAAASAEHLTAARALADKAHTALLAAQRDASRLDAKCDELRMQLAAARSSAAAGSAGAQPGAGGVDACGANGANGATNGAASADADAALADAAAELDAAKARAESYAAEAFSLRRELADARAARERAHADARTPPPAAVRASAEFHALRGELEMLASAHRTLSARAEREGVELRAERDAHRAAREGVSRLAESGRAALREAATSRGKELDELRKELAAVRADKEAVAARVDSTDARAAEAAASKARADAEAAKAKADAKRLRAARDELIGAREKAVATEVSLRAALARAEARAPDATAGSAAIGAPAVAAVTTAATAEAALADATDKLAAAEGARARLAAEVHVAREEHQALLSEIELISRSYEEGHEALRTLQAHADSKDALCSQLLAERHKAAALATALRDEKSAIVEKLAAAERLIDGQREVCGQLEAHTHALTAELEKRTEECRTLSAHHDKLRADFAEATKELHAKLARAEEVAAANERSASQLAEAQASTLEWRERAERGADATAEARRKLQRLQERLESGGTGDSMLHEEISLLRSKLKCPLCPRNVKEVCITSCGHTFCRECIDKRLNLRDRKCPTCMRPFSADKVLQIYLTSASS</sequence>
<feature type="coiled-coil region" evidence="15">
    <location>
        <begin position="628"/>
        <end position="662"/>
    </location>
</feature>
<evidence type="ECO:0000313" key="19">
    <source>
        <dbReference type="Proteomes" id="UP000751190"/>
    </source>
</evidence>
<dbReference type="AlphaFoldDB" id="A0A8J5Y154"/>
<dbReference type="OMA" id="CEINEWY"/>
<dbReference type="InterPro" id="IPR013083">
    <property type="entry name" value="Znf_RING/FYVE/PHD"/>
</dbReference>
<accession>A0A8J5Y154</accession>
<feature type="domain" description="RING-type" evidence="17">
    <location>
        <begin position="861"/>
        <end position="899"/>
    </location>
</feature>
<feature type="coiled-coil region" evidence="15">
    <location>
        <begin position="396"/>
        <end position="430"/>
    </location>
</feature>
<dbReference type="OrthoDB" id="10266039at2759"/>
<evidence type="ECO:0000313" key="18">
    <source>
        <dbReference type="EMBL" id="KAG8469420.1"/>
    </source>
</evidence>
<keyword evidence="7 13" id="KW-0863">Zinc-finger</keyword>
<comment type="subcellular location">
    <subcellularLocation>
        <location evidence="2 14">Nucleus</location>
    </subcellularLocation>
</comment>
<gene>
    <name evidence="18" type="ORF">KFE25_005875</name>
</gene>
<dbReference type="PANTHER" id="PTHR23163">
    <property type="entry name" value="RING FINGER PROTEIN-RELATED"/>
    <property type="match status" value="1"/>
</dbReference>
<evidence type="ECO:0000256" key="5">
    <source>
        <dbReference type="ARBA" id="ARBA00022679"/>
    </source>
</evidence>